<evidence type="ECO:0000313" key="2">
    <source>
        <dbReference type="EMBL" id="KAK0581252.1"/>
    </source>
</evidence>
<feature type="domain" description="Retrovirus-related Pol polyprotein from transposon TNT 1-94-like beta-barrel" evidence="1">
    <location>
        <begin position="66"/>
        <end position="146"/>
    </location>
</feature>
<accession>A0AA39RZ92</accession>
<dbReference type="Proteomes" id="UP001168877">
    <property type="component" value="Unassembled WGS sequence"/>
</dbReference>
<dbReference type="Pfam" id="PF22936">
    <property type="entry name" value="Pol_BBD"/>
    <property type="match status" value="1"/>
</dbReference>
<proteinExistence type="predicted"/>
<dbReference type="InterPro" id="IPR054722">
    <property type="entry name" value="PolX-like_BBD"/>
</dbReference>
<organism evidence="2 3">
    <name type="scientific">Acer saccharum</name>
    <name type="common">Sugar maple</name>
    <dbReference type="NCBI Taxonomy" id="4024"/>
    <lineage>
        <taxon>Eukaryota</taxon>
        <taxon>Viridiplantae</taxon>
        <taxon>Streptophyta</taxon>
        <taxon>Embryophyta</taxon>
        <taxon>Tracheophyta</taxon>
        <taxon>Spermatophyta</taxon>
        <taxon>Magnoliopsida</taxon>
        <taxon>eudicotyledons</taxon>
        <taxon>Gunneridae</taxon>
        <taxon>Pentapetalae</taxon>
        <taxon>rosids</taxon>
        <taxon>malvids</taxon>
        <taxon>Sapindales</taxon>
        <taxon>Sapindaceae</taxon>
        <taxon>Hippocastanoideae</taxon>
        <taxon>Acereae</taxon>
        <taxon>Acer</taxon>
    </lineage>
</organism>
<keyword evidence="3" id="KW-1185">Reference proteome</keyword>
<dbReference type="AlphaFoldDB" id="A0AA39RZ92"/>
<dbReference type="PANTHER" id="PTHR47592">
    <property type="entry name" value="PBF68 PROTEIN"/>
    <property type="match status" value="1"/>
</dbReference>
<evidence type="ECO:0000259" key="1">
    <source>
        <dbReference type="Pfam" id="PF22936"/>
    </source>
</evidence>
<comment type="caution">
    <text evidence="2">The sequence shown here is derived from an EMBL/GenBank/DDBJ whole genome shotgun (WGS) entry which is preliminary data.</text>
</comment>
<gene>
    <name evidence="2" type="ORF">LWI29_011785</name>
</gene>
<protein>
    <recommendedName>
        <fullName evidence="1">Retrovirus-related Pol polyprotein from transposon TNT 1-94-like beta-barrel domain-containing protein</fullName>
    </recommendedName>
</protein>
<evidence type="ECO:0000313" key="3">
    <source>
        <dbReference type="Proteomes" id="UP001168877"/>
    </source>
</evidence>
<reference evidence="2" key="1">
    <citation type="journal article" date="2022" name="Plant J.">
        <title>Strategies of tolerance reflected in two North American maple genomes.</title>
        <authorList>
            <person name="McEvoy S.L."/>
            <person name="Sezen U.U."/>
            <person name="Trouern-Trend A."/>
            <person name="McMahon S.M."/>
            <person name="Schaberg P.G."/>
            <person name="Yang J."/>
            <person name="Wegrzyn J.L."/>
            <person name="Swenson N.G."/>
        </authorList>
    </citation>
    <scope>NUCLEOTIDE SEQUENCE</scope>
    <source>
        <strain evidence="2">NS2018</strain>
    </source>
</reference>
<sequence>MTDDKFVEAHSHELQKIAHEITSEGHFAWNCRNKQVAPPAPQANLTIDQLVAMISEVNLVDESEGWWVDTGAYCHVYYDRAMFKSYSNAMDKKVLLGDSHSIVVAGSGEVELNFTSGKIIILKDVLHTPKIRKNMVSGYLINKAGFT</sequence>
<dbReference type="PANTHER" id="PTHR47592:SF27">
    <property type="entry name" value="OS08G0421700 PROTEIN"/>
    <property type="match status" value="1"/>
</dbReference>
<dbReference type="EMBL" id="JAUESC010000384">
    <property type="protein sequence ID" value="KAK0581252.1"/>
    <property type="molecule type" value="Genomic_DNA"/>
</dbReference>
<name>A0AA39RZ92_ACESA</name>
<reference evidence="2" key="2">
    <citation type="submission" date="2023-06" db="EMBL/GenBank/DDBJ databases">
        <authorList>
            <person name="Swenson N.G."/>
            <person name="Wegrzyn J.L."/>
            <person name="Mcevoy S.L."/>
        </authorList>
    </citation>
    <scope>NUCLEOTIDE SEQUENCE</scope>
    <source>
        <strain evidence="2">NS2018</strain>
        <tissue evidence="2">Leaf</tissue>
    </source>
</reference>